<proteinExistence type="inferred from homology"/>
<dbReference type="InterPro" id="IPR052723">
    <property type="entry name" value="Acyl-CoA_thioesterase_PaaI"/>
</dbReference>
<keyword evidence="5" id="KW-1185">Reference proteome</keyword>
<evidence type="ECO:0000256" key="2">
    <source>
        <dbReference type="ARBA" id="ARBA00022801"/>
    </source>
</evidence>
<dbReference type="SUPFAM" id="SSF54637">
    <property type="entry name" value="Thioesterase/thiol ester dehydrase-isomerase"/>
    <property type="match status" value="1"/>
</dbReference>
<sequence length="134" mass="14233">MWAGDRASQGLGLRIERVGPGEAVLSMTVRDDMTNGHGTCHGGFIFMLADSAFAFACNSHDQRAVAQHCSVTFLQPGRRGDRLVATAVERVREGRSGICDVTVRDGEGRVVAEFRGLSRTVAGTVLAEGGAEAR</sequence>
<dbReference type="InterPro" id="IPR006683">
    <property type="entry name" value="Thioestr_dom"/>
</dbReference>
<gene>
    <name evidence="4" type="primary">paaI</name>
    <name evidence="4" type="ORF">EOE48_16085</name>
</gene>
<dbReference type="Gene3D" id="3.10.129.10">
    <property type="entry name" value="Hotdog Thioesterase"/>
    <property type="match status" value="1"/>
</dbReference>
<dbReference type="NCBIfam" id="TIGR02286">
    <property type="entry name" value="PaaD"/>
    <property type="match status" value="1"/>
</dbReference>
<dbReference type="CDD" id="cd03443">
    <property type="entry name" value="PaaI_thioesterase"/>
    <property type="match status" value="1"/>
</dbReference>
<name>A0A437P357_9HYPH</name>
<protein>
    <submittedName>
        <fullName evidence="4">Hydroxyphenylacetyl-CoA thioesterase PaaI</fullName>
    </submittedName>
</protein>
<dbReference type="InterPro" id="IPR003736">
    <property type="entry name" value="PAAI_dom"/>
</dbReference>
<evidence type="ECO:0000256" key="1">
    <source>
        <dbReference type="ARBA" id="ARBA00008324"/>
    </source>
</evidence>
<dbReference type="EMBL" id="SACP01000015">
    <property type="protein sequence ID" value="RVU16690.1"/>
    <property type="molecule type" value="Genomic_DNA"/>
</dbReference>
<evidence type="ECO:0000313" key="4">
    <source>
        <dbReference type="EMBL" id="RVU16690.1"/>
    </source>
</evidence>
<dbReference type="PANTHER" id="PTHR42856:SF1">
    <property type="entry name" value="ACYL-COENZYME A THIOESTERASE PAAI"/>
    <property type="match status" value="1"/>
</dbReference>
<comment type="similarity">
    <text evidence="1">Belongs to the thioesterase PaaI family.</text>
</comment>
<reference evidence="4 5" key="1">
    <citation type="submission" date="2019-01" db="EMBL/GenBank/DDBJ databases">
        <authorList>
            <person name="Chen W.-M."/>
        </authorList>
    </citation>
    <scope>NUCLEOTIDE SEQUENCE [LARGE SCALE GENOMIC DNA]</scope>
    <source>
        <strain evidence="4 5">TER-1</strain>
    </source>
</reference>
<dbReference type="FunFam" id="3.10.129.10:FF:000022">
    <property type="entry name" value="Phenylacetic acid degradation protein"/>
    <property type="match status" value="1"/>
</dbReference>
<keyword evidence="2" id="KW-0378">Hydrolase</keyword>
<organism evidence="4 5">
    <name type="scientific">Methylobacterium oryzihabitans</name>
    <dbReference type="NCBI Taxonomy" id="2499852"/>
    <lineage>
        <taxon>Bacteria</taxon>
        <taxon>Pseudomonadati</taxon>
        <taxon>Pseudomonadota</taxon>
        <taxon>Alphaproteobacteria</taxon>
        <taxon>Hyphomicrobiales</taxon>
        <taxon>Methylobacteriaceae</taxon>
        <taxon>Methylobacterium</taxon>
    </lineage>
</organism>
<dbReference type="Pfam" id="PF03061">
    <property type="entry name" value="4HBT"/>
    <property type="match status" value="1"/>
</dbReference>
<dbReference type="NCBIfam" id="TIGR00369">
    <property type="entry name" value="unchar_dom_1"/>
    <property type="match status" value="1"/>
</dbReference>
<evidence type="ECO:0000313" key="5">
    <source>
        <dbReference type="Proteomes" id="UP000286997"/>
    </source>
</evidence>
<feature type="domain" description="Thioesterase" evidence="3">
    <location>
        <begin position="37"/>
        <end position="112"/>
    </location>
</feature>
<evidence type="ECO:0000259" key="3">
    <source>
        <dbReference type="Pfam" id="PF03061"/>
    </source>
</evidence>
<dbReference type="OrthoDB" id="32575at2"/>
<dbReference type="InterPro" id="IPR029069">
    <property type="entry name" value="HotDog_dom_sf"/>
</dbReference>
<accession>A0A437P357</accession>
<dbReference type="InterPro" id="IPR011973">
    <property type="entry name" value="PaaD"/>
</dbReference>
<dbReference type="GO" id="GO:0016289">
    <property type="term" value="F:acyl-CoA hydrolase activity"/>
    <property type="evidence" value="ECO:0007669"/>
    <property type="project" value="UniProtKB-ARBA"/>
</dbReference>
<dbReference type="PANTHER" id="PTHR42856">
    <property type="entry name" value="ACYL-COENZYME A THIOESTERASE PAAI"/>
    <property type="match status" value="1"/>
</dbReference>
<dbReference type="AlphaFoldDB" id="A0A437P357"/>
<comment type="caution">
    <text evidence="4">The sequence shown here is derived from an EMBL/GenBank/DDBJ whole genome shotgun (WGS) entry which is preliminary data.</text>
</comment>
<dbReference type="Proteomes" id="UP000286997">
    <property type="component" value="Unassembled WGS sequence"/>
</dbReference>